<keyword evidence="10" id="KW-1185">Reference proteome</keyword>
<keyword evidence="6" id="KW-0238">DNA-binding</keyword>
<evidence type="ECO:0000256" key="3">
    <source>
        <dbReference type="ARBA" id="ARBA00022763"/>
    </source>
</evidence>
<protein>
    <recommendedName>
        <fullName evidence="8">Abasic site processing protein</fullName>
        <ecNumber evidence="8">3.4.-.-</ecNumber>
    </recommendedName>
</protein>
<dbReference type="RefSeq" id="WP_229679310.1">
    <property type="nucleotide sequence ID" value="NZ_BMLY01000008.1"/>
</dbReference>
<keyword evidence="4 8" id="KW-0378">Hydrolase</keyword>
<sequence length="231" mass="25960">MALSIHGIPNMCVNFVPPTRQQIKEYFSTELAIEHDAWPAETWQDYAAPLIAAGENARRALMGSYGMIPKRRLPEGVRYSTMNARSETLGETRSFRQPWLRGQLCLVPMTGFFEPNYESGRPVRWRIGMESGEPFAVAGLIRAWREADEGVSYSFTQITINADDHPLMRRFHKPDDEKRSLVIVPPGEYDAWLACKDPELARSFLRPFPAALMTAQAAPIAASGPQTASLF</sequence>
<dbReference type="PANTHER" id="PTHR13604">
    <property type="entry name" value="DC12-RELATED"/>
    <property type="match status" value="1"/>
</dbReference>
<reference evidence="10" key="1">
    <citation type="journal article" date="2019" name="Int. J. Syst. Evol. Microbiol.">
        <title>The Global Catalogue of Microorganisms (GCM) 10K type strain sequencing project: providing services to taxonomists for standard genome sequencing and annotation.</title>
        <authorList>
            <consortium name="The Broad Institute Genomics Platform"/>
            <consortium name="The Broad Institute Genome Sequencing Center for Infectious Disease"/>
            <person name="Wu L."/>
            <person name="Ma J."/>
        </authorList>
    </citation>
    <scope>NUCLEOTIDE SEQUENCE [LARGE SCALE GENOMIC DNA]</scope>
    <source>
        <strain evidence="10">CGMCC 1.8860</strain>
    </source>
</reference>
<keyword evidence="3" id="KW-0227">DNA damage</keyword>
<keyword evidence="5" id="KW-0190">Covalent protein-DNA linkage</keyword>
<dbReference type="Pfam" id="PF02586">
    <property type="entry name" value="SRAP"/>
    <property type="match status" value="1"/>
</dbReference>
<dbReference type="PANTHER" id="PTHR13604:SF0">
    <property type="entry name" value="ABASIC SITE PROCESSING PROTEIN HMCES"/>
    <property type="match status" value="1"/>
</dbReference>
<evidence type="ECO:0000313" key="10">
    <source>
        <dbReference type="Proteomes" id="UP000621859"/>
    </source>
</evidence>
<evidence type="ECO:0000256" key="7">
    <source>
        <dbReference type="ARBA" id="ARBA00023239"/>
    </source>
</evidence>
<evidence type="ECO:0000256" key="6">
    <source>
        <dbReference type="ARBA" id="ARBA00023125"/>
    </source>
</evidence>
<evidence type="ECO:0000256" key="2">
    <source>
        <dbReference type="ARBA" id="ARBA00022670"/>
    </source>
</evidence>
<evidence type="ECO:0000256" key="5">
    <source>
        <dbReference type="ARBA" id="ARBA00023124"/>
    </source>
</evidence>
<keyword evidence="2 8" id="KW-0645">Protease</keyword>
<evidence type="ECO:0000256" key="8">
    <source>
        <dbReference type="RuleBase" id="RU364100"/>
    </source>
</evidence>
<organism evidence="9 10">
    <name type="scientific">Silvimonas amylolytica</name>
    <dbReference type="NCBI Taxonomy" id="449663"/>
    <lineage>
        <taxon>Bacteria</taxon>
        <taxon>Pseudomonadati</taxon>
        <taxon>Pseudomonadota</taxon>
        <taxon>Betaproteobacteria</taxon>
        <taxon>Neisseriales</taxon>
        <taxon>Chitinibacteraceae</taxon>
        <taxon>Silvimonas</taxon>
    </lineage>
</organism>
<name>A0ABQ2PRS0_9NEIS</name>
<dbReference type="EC" id="3.4.-.-" evidence="8"/>
<accession>A0ABQ2PRS0</accession>
<dbReference type="Gene3D" id="3.90.1680.10">
    <property type="entry name" value="SOS response associated peptidase-like"/>
    <property type="match status" value="1"/>
</dbReference>
<dbReference type="InterPro" id="IPR003738">
    <property type="entry name" value="SRAP"/>
</dbReference>
<evidence type="ECO:0000256" key="4">
    <source>
        <dbReference type="ARBA" id="ARBA00022801"/>
    </source>
</evidence>
<dbReference type="EMBL" id="BMLY01000008">
    <property type="protein sequence ID" value="GGP27915.1"/>
    <property type="molecule type" value="Genomic_DNA"/>
</dbReference>
<dbReference type="SUPFAM" id="SSF143081">
    <property type="entry name" value="BB1717-like"/>
    <property type="match status" value="1"/>
</dbReference>
<evidence type="ECO:0000313" key="9">
    <source>
        <dbReference type="EMBL" id="GGP27915.1"/>
    </source>
</evidence>
<evidence type="ECO:0000256" key="1">
    <source>
        <dbReference type="ARBA" id="ARBA00008136"/>
    </source>
</evidence>
<gene>
    <name evidence="9" type="ORF">GCM10010971_37340</name>
</gene>
<dbReference type="Proteomes" id="UP000621859">
    <property type="component" value="Unassembled WGS sequence"/>
</dbReference>
<comment type="similarity">
    <text evidence="1 8">Belongs to the SOS response-associated peptidase family.</text>
</comment>
<proteinExistence type="inferred from homology"/>
<comment type="caution">
    <text evidence="9">The sequence shown here is derived from an EMBL/GenBank/DDBJ whole genome shotgun (WGS) entry which is preliminary data.</text>
</comment>
<keyword evidence="7" id="KW-0456">Lyase</keyword>
<dbReference type="InterPro" id="IPR036590">
    <property type="entry name" value="SRAP-like"/>
</dbReference>